<keyword evidence="15" id="KW-0675">Receptor</keyword>
<dbReference type="GO" id="GO:0006826">
    <property type="term" value="P:iron ion transport"/>
    <property type="evidence" value="ECO:0007669"/>
    <property type="project" value="UniProtKB-KW"/>
</dbReference>
<evidence type="ECO:0000313" key="15">
    <source>
        <dbReference type="EMBL" id="TXL72998.1"/>
    </source>
</evidence>
<keyword evidence="6" id="KW-0408">Iron</keyword>
<evidence type="ECO:0000256" key="13">
    <source>
        <dbReference type="SAM" id="MobiDB-lite"/>
    </source>
</evidence>
<evidence type="ECO:0000259" key="14">
    <source>
        <dbReference type="SMART" id="SM00965"/>
    </source>
</evidence>
<evidence type="ECO:0000256" key="3">
    <source>
        <dbReference type="ARBA" id="ARBA00022452"/>
    </source>
</evidence>
<evidence type="ECO:0000256" key="11">
    <source>
        <dbReference type="PROSITE-ProRule" id="PRU01360"/>
    </source>
</evidence>
<dbReference type="InterPro" id="IPR012910">
    <property type="entry name" value="Plug_dom"/>
</dbReference>
<keyword evidence="16" id="KW-1185">Reference proteome</keyword>
<proteinExistence type="inferred from homology"/>
<dbReference type="InterPro" id="IPR000531">
    <property type="entry name" value="Beta-barrel_TonB"/>
</dbReference>
<dbReference type="AlphaFoldDB" id="A0A5C8PGT1"/>
<dbReference type="SMART" id="SM00965">
    <property type="entry name" value="STN"/>
    <property type="match status" value="1"/>
</dbReference>
<keyword evidence="4" id="KW-0410">Iron transport</keyword>
<dbReference type="Pfam" id="PF07715">
    <property type="entry name" value="Plug"/>
    <property type="match status" value="1"/>
</dbReference>
<evidence type="ECO:0000256" key="9">
    <source>
        <dbReference type="ARBA" id="ARBA00023136"/>
    </source>
</evidence>
<keyword evidence="10 11" id="KW-0998">Cell outer membrane</keyword>
<keyword evidence="8 12" id="KW-0798">TonB box</keyword>
<evidence type="ECO:0000256" key="1">
    <source>
        <dbReference type="ARBA" id="ARBA00004571"/>
    </source>
</evidence>
<dbReference type="EMBL" id="VDUZ01000028">
    <property type="protein sequence ID" value="TXL72998.1"/>
    <property type="molecule type" value="Genomic_DNA"/>
</dbReference>
<feature type="domain" description="Secretin/TonB short N-terminal" evidence="14">
    <location>
        <begin position="80"/>
        <end position="131"/>
    </location>
</feature>
<evidence type="ECO:0000256" key="8">
    <source>
        <dbReference type="ARBA" id="ARBA00023077"/>
    </source>
</evidence>
<evidence type="ECO:0000256" key="12">
    <source>
        <dbReference type="RuleBase" id="RU003357"/>
    </source>
</evidence>
<feature type="region of interest" description="Disordered" evidence="13">
    <location>
        <begin position="1"/>
        <end position="20"/>
    </location>
</feature>
<accession>A0A5C8PGT1</accession>
<dbReference type="GO" id="GO:0009279">
    <property type="term" value="C:cell outer membrane"/>
    <property type="evidence" value="ECO:0007669"/>
    <property type="project" value="UniProtKB-SubCell"/>
</dbReference>
<dbReference type="PROSITE" id="PS52016">
    <property type="entry name" value="TONB_DEPENDENT_REC_3"/>
    <property type="match status" value="1"/>
</dbReference>
<evidence type="ECO:0000313" key="16">
    <source>
        <dbReference type="Proteomes" id="UP000321638"/>
    </source>
</evidence>
<dbReference type="Pfam" id="PF00593">
    <property type="entry name" value="TonB_dep_Rec_b-barrel"/>
    <property type="match status" value="1"/>
</dbReference>
<gene>
    <name evidence="15" type="ORF">FHP25_22635</name>
</gene>
<keyword evidence="2 11" id="KW-0813">Transport</keyword>
<comment type="subcellular location">
    <subcellularLocation>
        <location evidence="1 11">Cell outer membrane</location>
        <topology evidence="1 11">Multi-pass membrane protein</topology>
    </subcellularLocation>
</comment>
<dbReference type="InterPro" id="IPR036942">
    <property type="entry name" value="Beta-barrel_TonB_sf"/>
</dbReference>
<evidence type="ECO:0000256" key="10">
    <source>
        <dbReference type="ARBA" id="ARBA00023237"/>
    </source>
</evidence>
<organism evidence="15 16">
    <name type="scientific">Vineibacter terrae</name>
    <dbReference type="NCBI Taxonomy" id="2586908"/>
    <lineage>
        <taxon>Bacteria</taxon>
        <taxon>Pseudomonadati</taxon>
        <taxon>Pseudomonadota</taxon>
        <taxon>Alphaproteobacteria</taxon>
        <taxon>Hyphomicrobiales</taxon>
        <taxon>Vineibacter</taxon>
    </lineage>
</organism>
<sequence>MQSLTSLTGKFRRTNHQGANRRQGHVVMAVLAATFFPAAGVHAQPAPASRPTLVAQTRPFNIPAQPLDSALAAYAAATGVQVLYDSRITSGLRSGGVTGPLAPEEALRRLVAGTGLLVRFTGPRAATLERVQASAPDVTTLAPVTVAGEKVQRSLRDTASSVSVFGPADLGRKRPGLSTTNDVMARIPNVVTTESNNLAPAIRGIDGTGPAQGVDAFVGGIRPRITYTVDGRPLSFNEAIFGDLSLWDLERVEVFRGPQSTLQGRNSIAGAVVVKTRDPSLTETEIGGQVIVGNQNQQQYSAVVSAPVVKDELALRLAVDYKAYDSFVHFQGFGGAKDPGDYRSLTVRGKVLIQPEALPGFSTLITVTHQDYRGPQTDIVQKPYREHIPSTPDMPVFEPTATSGVMETTWKISDTLTFQNTFSLADVKVKRLVAQLSDGPAYVHSREILAEPRLQFTGMEGRLKGFAGLYFFRANQDDWLNFNGFNRWDDRTTTLAAYGEATLRVFGNLDLTLGGRFEREHRRRVGGIPPLFDVDFKETYNVFLPKVGVAWHATDELTVGATISRGYNGGGAGVSFNVPFVSYTYKPEYVWSYEAYARAELFDKQLQLTGNVFYSRYKDMQLPFALSPVSTEIRNAKSAITYGAELGARWLALPGLELFGEIGLLKTEILKYPNSGIEGEALPRSPAFTATAGASYKHSSGFDVSVDARYSSSYYSSANANTSQPNNPRGRVDPYVVVNAQAGFTYGNARVFAFVNNLFDSGKPVAVWPFGAVEEANILRPRWFGVGVQATF</sequence>
<evidence type="ECO:0000256" key="5">
    <source>
        <dbReference type="ARBA" id="ARBA00022692"/>
    </source>
</evidence>
<evidence type="ECO:0000256" key="4">
    <source>
        <dbReference type="ARBA" id="ARBA00022496"/>
    </source>
</evidence>
<evidence type="ECO:0000256" key="7">
    <source>
        <dbReference type="ARBA" id="ARBA00023065"/>
    </source>
</evidence>
<dbReference type="SUPFAM" id="SSF56935">
    <property type="entry name" value="Porins"/>
    <property type="match status" value="1"/>
</dbReference>
<protein>
    <submittedName>
        <fullName evidence="15">TonB-dependent receptor</fullName>
    </submittedName>
</protein>
<comment type="similarity">
    <text evidence="11 12">Belongs to the TonB-dependent receptor family.</text>
</comment>
<evidence type="ECO:0000256" key="2">
    <source>
        <dbReference type="ARBA" id="ARBA00022448"/>
    </source>
</evidence>
<dbReference type="OrthoDB" id="7413795at2"/>
<dbReference type="InterPro" id="IPR011662">
    <property type="entry name" value="Secretin/TonB_short_N"/>
</dbReference>
<keyword evidence="5 11" id="KW-0812">Transmembrane</keyword>
<comment type="caution">
    <text evidence="15">The sequence shown here is derived from an EMBL/GenBank/DDBJ whole genome shotgun (WGS) entry which is preliminary data.</text>
</comment>
<dbReference type="Proteomes" id="UP000321638">
    <property type="component" value="Unassembled WGS sequence"/>
</dbReference>
<dbReference type="Gene3D" id="2.40.170.20">
    <property type="entry name" value="TonB-dependent receptor, beta-barrel domain"/>
    <property type="match status" value="1"/>
</dbReference>
<dbReference type="InterPro" id="IPR039426">
    <property type="entry name" value="TonB-dep_rcpt-like"/>
</dbReference>
<keyword evidence="9 11" id="KW-0472">Membrane</keyword>
<reference evidence="15 16" key="1">
    <citation type="submission" date="2019-06" db="EMBL/GenBank/DDBJ databases">
        <title>New taxonomy in bacterial strain CC-CFT640, isolated from vineyard.</title>
        <authorList>
            <person name="Lin S.-Y."/>
            <person name="Tsai C.-F."/>
            <person name="Young C.-C."/>
        </authorList>
    </citation>
    <scope>NUCLEOTIDE SEQUENCE [LARGE SCALE GENOMIC DNA]</scope>
    <source>
        <strain evidence="15 16">CC-CFT640</strain>
    </source>
</reference>
<dbReference type="PANTHER" id="PTHR32552:SF81">
    <property type="entry name" value="TONB-DEPENDENT OUTER MEMBRANE RECEPTOR"/>
    <property type="match status" value="1"/>
</dbReference>
<dbReference type="PANTHER" id="PTHR32552">
    <property type="entry name" value="FERRICHROME IRON RECEPTOR-RELATED"/>
    <property type="match status" value="1"/>
</dbReference>
<evidence type="ECO:0000256" key="6">
    <source>
        <dbReference type="ARBA" id="ARBA00023004"/>
    </source>
</evidence>
<keyword evidence="3 11" id="KW-1134">Transmembrane beta strand</keyword>
<dbReference type="Gene3D" id="3.55.50.30">
    <property type="match status" value="1"/>
</dbReference>
<name>A0A5C8PGT1_9HYPH</name>
<keyword evidence="7" id="KW-0406">Ion transport</keyword>